<reference evidence="2 3" key="1">
    <citation type="journal article" date="2004" name="Emerg. Infect. Dis.">
        <title>Amoebae-resisting bacteria isolated from human nasal swabs by amoebal coculture.</title>
        <authorList>
            <person name="Greub G."/>
            <person name="La Scola B."/>
            <person name="Raoult D."/>
        </authorList>
    </citation>
    <scope>NUCLEOTIDE SEQUENCE [LARGE SCALE GENOMIC DNA]</scope>
    <source>
        <strain evidence="2 3">CCUG 51329</strain>
    </source>
</reference>
<dbReference type="EMBL" id="QNVU01000008">
    <property type="protein sequence ID" value="REC51577.1"/>
    <property type="molecule type" value="Genomic_DNA"/>
</dbReference>
<gene>
    <name evidence="2" type="ORF">DRF68_06190</name>
</gene>
<keyword evidence="3" id="KW-1185">Reference proteome</keyword>
<proteinExistence type="predicted"/>
<feature type="chain" id="PRO_5017796517" description="RHS repeat protein" evidence="1">
    <location>
        <begin position="20"/>
        <end position="1065"/>
    </location>
</feature>
<evidence type="ECO:0000313" key="3">
    <source>
        <dbReference type="Proteomes" id="UP000256924"/>
    </source>
</evidence>
<evidence type="ECO:0000313" key="2">
    <source>
        <dbReference type="EMBL" id="REC51577.1"/>
    </source>
</evidence>
<organism evidence="2 3">
    <name type="scientific">Candidatus Chryseobacterium massiliense</name>
    <dbReference type="NCBI Taxonomy" id="204089"/>
    <lineage>
        <taxon>Bacteria</taxon>
        <taxon>Pseudomonadati</taxon>
        <taxon>Bacteroidota</taxon>
        <taxon>Flavobacteriia</taxon>
        <taxon>Flavobacteriales</taxon>
        <taxon>Weeksellaceae</taxon>
        <taxon>Chryseobacterium group</taxon>
        <taxon>Chryseobacterium</taxon>
    </lineage>
</organism>
<comment type="caution">
    <text evidence="2">The sequence shown here is derived from an EMBL/GenBank/DDBJ whole genome shotgun (WGS) entry which is preliminary data.</text>
</comment>
<evidence type="ECO:0008006" key="4">
    <source>
        <dbReference type="Google" id="ProtNLM"/>
    </source>
</evidence>
<sequence length="1065" mass="120664">MKNKILLMIAITFSYSLYAQDKKFDISLKSPDASQISKSTDMPSSTYTGVISSNIPIYNIKIDNESFPITINYHASGVKVKEVASKVGLGWSLSIGNTSLSKQIFGEEDRGWVPNIPMDENYFTPNDLQSTSYALAASITGFNQDTGNQDLYATKRDTQPDIFSYSVNGVSGEFHYDHTGKIIQIPYQKVKIENVFKITDDKGVIYNFIGGNSVRNLGGSTPTPQDIQVTDYVIESIVYPSGKKIMFEYDPISYGYLSNYTKKYSYPIQDCQTTLGNSDASAQDEYDEYPTYSEVLKEFILRKITFPEGEININYSTREDIVDGKKISSIEIKDKNQRLIQNYQFNQSYFISTEQIDVLNYSNQTSSLMKKLKLNELVETIENKKYQFQYNEDMPLPNRFSNATDYLGYYNGQSSNTGIEYVEYNNQIYGLGDNKEPNINFAKQGSLNRIKYPTGGSMDIEYENDSFYFNDYEKKISKNKLIVSNTDPMQTISSQTTQTQINFKVKFLSTINPQDDGSGSLPVGPHFVGEILDANNTVVKTFLVVKDYDFLLPAQSYKVRVRKSGSVPSSEYASLELEWFDVQNPLKDYDKNVGGIRIKKIVKKDSDNTNALIQNYKYVLENNRTSGEYLGDKINYYYISTSPYGTFGNSCSRLVITNSGNANLTSINGKPVAYKRVITEVENTSGTENYKTIDYFTNYPSSNFTFAGQPFFLYANNQYARGILNKKEFYNSANNLVEKQEFDYEFDYKLNEQSADYLYSPELTIQPYVLNIIAVTLDTPTTFPYYKASFQYYRYSINSSWVKLKTQKNTRYLNNQSIATTSNYFYDTTYKHLNPTSLIINTPDSSQKTIYQYAHEKGNQKLINANIIGIPLETEVKKDNKTISKSETKYDDPANLFPTSVLSYDLQNPTVASTEVTYDRYDEKGNLLQYTTKDGIPVAIVWGYNKTQPIAKVEGITYDQLTSTVPVSGIVTASDNDAADPAQESLLLDALNSFRKQSALSGKLISTYTYDPLIGVTSITPPSGVRQTYTYDPANRLKETGVRGKNSAGSYINKKMSENKYNYKP</sequence>
<evidence type="ECO:0000256" key="1">
    <source>
        <dbReference type="SAM" id="SignalP"/>
    </source>
</evidence>
<accession>A0A3D9BDT9</accession>
<dbReference type="Gene3D" id="2.180.10.10">
    <property type="entry name" value="RHS repeat-associated core"/>
    <property type="match status" value="1"/>
</dbReference>
<name>A0A3D9BDT9_9FLAO</name>
<protein>
    <recommendedName>
        <fullName evidence="4">RHS repeat protein</fullName>
    </recommendedName>
</protein>
<feature type="signal peptide" evidence="1">
    <location>
        <begin position="1"/>
        <end position="19"/>
    </location>
</feature>
<keyword evidence="1" id="KW-0732">Signal</keyword>
<dbReference type="Proteomes" id="UP000256924">
    <property type="component" value="Unassembled WGS sequence"/>
</dbReference>
<dbReference type="AlphaFoldDB" id="A0A3D9BDT9"/>
<dbReference type="RefSeq" id="WP_116097584.1">
    <property type="nucleotide sequence ID" value="NZ_QNVU01000008.1"/>
</dbReference>